<sequence>MNKNNFDTMDFDSMLAVAKERPEDFERLRLAAIDEFIESAPEERRRRLRCLQWRIDQERRNRTPLSACLHISRMMWEQLHGEFGLLARISGLKDKPWTETTEEPCSAKVIDFRASGGH</sequence>
<evidence type="ECO:0000313" key="2">
    <source>
        <dbReference type="Proteomes" id="UP000255508"/>
    </source>
</evidence>
<reference evidence="1 2" key="1">
    <citation type="journal article" date="2018" name="ISME J.">
        <title>Endosymbiont genomes yield clues of tubeworm success.</title>
        <authorList>
            <person name="Li Y."/>
            <person name="Liles M.R."/>
            <person name="Halanych K.M."/>
        </authorList>
    </citation>
    <scope>NUCLEOTIDE SEQUENCE [LARGE SCALE GENOMIC DNA]</scope>
    <source>
        <strain evidence="1">A1422</strain>
    </source>
</reference>
<accession>A0A370D932</accession>
<evidence type="ECO:0000313" key="1">
    <source>
        <dbReference type="EMBL" id="RDH80874.1"/>
    </source>
</evidence>
<gene>
    <name evidence="1" type="ORF">DIZ79_18700</name>
</gene>
<name>A0A370D932_9GAMM</name>
<dbReference type="AlphaFoldDB" id="A0A370D932"/>
<comment type="caution">
    <text evidence="1">The sequence shown here is derived from an EMBL/GenBank/DDBJ whole genome shotgun (WGS) entry which is preliminary data.</text>
</comment>
<dbReference type="InterPro" id="IPR021482">
    <property type="entry name" value="DUF3135"/>
</dbReference>
<organism evidence="1 2">
    <name type="scientific">endosymbiont of Lamellibrachia luymesi</name>
    <dbReference type="NCBI Taxonomy" id="2200907"/>
    <lineage>
        <taxon>Bacteria</taxon>
        <taxon>Pseudomonadati</taxon>
        <taxon>Pseudomonadota</taxon>
        <taxon>Gammaproteobacteria</taxon>
        <taxon>sulfur-oxidizing symbionts</taxon>
    </lineage>
</organism>
<dbReference type="EMBL" id="QFXD01000332">
    <property type="protein sequence ID" value="RDH80874.1"/>
    <property type="molecule type" value="Genomic_DNA"/>
</dbReference>
<proteinExistence type="predicted"/>
<dbReference type="Proteomes" id="UP000255508">
    <property type="component" value="Unassembled WGS sequence"/>
</dbReference>
<dbReference type="Pfam" id="PF11333">
    <property type="entry name" value="DUF3135"/>
    <property type="match status" value="1"/>
</dbReference>
<protein>
    <submittedName>
        <fullName evidence="1">DUF3135 domain-containing protein</fullName>
    </submittedName>
</protein>